<dbReference type="RefSeq" id="WP_158928568.1">
    <property type="nucleotide sequence ID" value="NZ_CP047020.1"/>
</dbReference>
<proteinExistence type="predicted"/>
<accession>A0A6I6NF94</accession>
<reference evidence="1 2" key="1">
    <citation type="submission" date="2019-12" db="EMBL/GenBank/DDBJ databases">
        <title>Streptomyces sp. strain T44 isolated from rhizosphere soil of Broussonetia papyrifera.</title>
        <authorList>
            <person name="Mo P."/>
        </authorList>
    </citation>
    <scope>NUCLEOTIDE SEQUENCE [LARGE SCALE GENOMIC DNA]</scope>
    <source>
        <strain evidence="1 2">T44</strain>
    </source>
</reference>
<gene>
    <name evidence="1" type="ORF">GQF42_41055</name>
</gene>
<protein>
    <submittedName>
        <fullName evidence="1">Uncharacterized protein</fullName>
    </submittedName>
</protein>
<dbReference type="Proteomes" id="UP000436138">
    <property type="component" value="Chromosome"/>
</dbReference>
<dbReference type="EMBL" id="CP047020">
    <property type="protein sequence ID" value="QHA08800.1"/>
    <property type="molecule type" value="Genomic_DNA"/>
</dbReference>
<dbReference type="KEGG" id="sbro:GQF42_41055"/>
<dbReference type="AlphaFoldDB" id="A0A6I6NF94"/>
<keyword evidence="2" id="KW-1185">Reference proteome</keyword>
<evidence type="ECO:0000313" key="1">
    <source>
        <dbReference type="EMBL" id="QHA08800.1"/>
    </source>
</evidence>
<evidence type="ECO:0000313" key="2">
    <source>
        <dbReference type="Proteomes" id="UP000436138"/>
    </source>
</evidence>
<name>A0A6I6NF94_9ACTN</name>
<sequence>MSDLDTRRARRAVRQAARHLAQDAPSLTAASAGALRAGLAARATRLRRAALAAWLTGVPEHVIAVDARVPVRVVHGWITQRHAPEHADNGSG</sequence>
<organism evidence="1 2">
    <name type="scientific">Streptomyces broussonetiae</name>
    <dbReference type="NCBI Taxonomy" id="2686304"/>
    <lineage>
        <taxon>Bacteria</taxon>
        <taxon>Bacillati</taxon>
        <taxon>Actinomycetota</taxon>
        <taxon>Actinomycetes</taxon>
        <taxon>Kitasatosporales</taxon>
        <taxon>Streptomycetaceae</taxon>
        <taxon>Streptomyces</taxon>
    </lineage>
</organism>